<dbReference type="InterPro" id="IPR050109">
    <property type="entry name" value="HTH-type_TetR-like_transc_reg"/>
</dbReference>
<keyword evidence="7" id="KW-1185">Reference proteome</keyword>
<gene>
    <name evidence="6" type="ORF">MHEL_38070</name>
</gene>
<protein>
    <submittedName>
        <fullName evidence="6">TetR family transcriptional regulator</fullName>
    </submittedName>
</protein>
<name>A0A7I7T8G7_9MYCO</name>
<evidence type="ECO:0000256" key="3">
    <source>
        <dbReference type="ARBA" id="ARBA00023163"/>
    </source>
</evidence>
<dbReference type="Gene3D" id="1.10.357.10">
    <property type="entry name" value="Tetracycline Repressor, domain 2"/>
    <property type="match status" value="1"/>
</dbReference>
<evidence type="ECO:0000313" key="7">
    <source>
        <dbReference type="Proteomes" id="UP000467148"/>
    </source>
</evidence>
<dbReference type="InterPro" id="IPR036271">
    <property type="entry name" value="Tet_transcr_reg_TetR-rel_C_sf"/>
</dbReference>
<dbReference type="Pfam" id="PF00440">
    <property type="entry name" value="TetR_N"/>
    <property type="match status" value="1"/>
</dbReference>
<dbReference type="InterPro" id="IPR009057">
    <property type="entry name" value="Homeodomain-like_sf"/>
</dbReference>
<dbReference type="GO" id="GO:0003700">
    <property type="term" value="F:DNA-binding transcription factor activity"/>
    <property type="evidence" value="ECO:0007669"/>
    <property type="project" value="TreeGrafter"/>
</dbReference>
<evidence type="ECO:0000256" key="4">
    <source>
        <dbReference type="PROSITE-ProRule" id="PRU00335"/>
    </source>
</evidence>
<keyword evidence="1" id="KW-0805">Transcription regulation</keyword>
<dbReference type="SUPFAM" id="SSF48498">
    <property type="entry name" value="Tetracyclin repressor-like, C-terminal domain"/>
    <property type="match status" value="1"/>
</dbReference>
<dbReference type="SUPFAM" id="SSF46689">
    <property type="entry name" value="Homeodomain-like"/>
    <property type="match status" value="1"/>
</dbReference>
<dbReference type="Gene3D" id="1.10.10.60">
    <property type="entry name" value="Homeodomain-like"/>
    <property type="match status" value="1"/>
</dbReference>
<dbReference type="PANTHER" id="PTHR30055">
    <property type="entry name" value="HTH-TYPE TRANSCRIPTIONAL REGULATOR RUTR"/>
    <property type="match status" value="1"/>
</dbReference>
<dbReference type="PANTHER" id="PTHR30055:SF148">
    <property type="entry name" value="TETR-FAMILY TRANSCRIPTIONAL REGULATOR"/>
    <property type="match status" value="1"/>
</dbReference>
<dbReference type="InterPro" id="IPR001647">
    <property type="entry name" value="HTH_TetR"/>
</dbReference>
<reference evidence="6 7" key="1">
    <citation type="journal article" date="2019" name="Emerg. Microbes Infect.">
        <title>Comprehensive subspecies identification of 175 nontuberculous mycobacteria species based on 7547 genomic profiles.</title>
        <authorList>
            <person name="Matsumoto Y."/>
            <person name="Kinjo T."/>
            <person name="Motooka D."/>
            <person name="Nabeya D."/>
            <person name="Jung N."/>
            <person name="Uechi K."/>
            <person name="Horii T."/>
            <person name="Iida T."/>
            <person name="Fujita J."/>
            <person name="Nakamura S."/>
        </authorList>
    </citation>
    <scope>NUCLEOTIDE SEQUENCE [LARGE SCALE GENOMIC DNA]</scope>
    <source>
        <strain evidence="6 7">JCM 30396</strain>
    </source>
</reference>
<proteinExistence type="predicted"/>
<dbReference type="KEGG" id="mhev:MHEL_38070"/>
<organism evidence="6 7">
    <name type="scientific">Mycolicibacterium helvum</name>
    <dbReference type="NCBI Taxonomy" id="1534349"/>
    <lineage>
        <taxon>Bacteria</taxon>
        <taxon>Bacillati</taxon>
        <taxon>Actinomycetota</taxon>
        <taxon>Actinomycetes</taxon>
        <taxon>Mycobacteriales</taxon>
        <taxon>Mycobacteriaceae</taxon>
        <taxon>Mycolicibacterium</taxon>
    </lineage>
</organism>
<dbReference type="GO" id="GO:0000976">
    <property type="term" value="F:transcription cis-regulatory region binding"/>
    <property type="evidence" value="ECO:0007669"/>
    <property type="project" value="TreeGrafter"/>
</dbReference>
<evidence type="ECO:0000256" key="2">
    <source>
        <dbReference type="ARBA" id="ARBA00023125"/>
    </source>
</evidence>
<keyword evidence="3" id="KW-0804">Transcription</keyword>
<dbReference type="PROSITE" id="PS50977">
    <property type="entry name" value="HTH_TETR_2"/>
    <property type="match status" value="1"/>
</dbReference>
<evidence type="ECO:0000259" key="5">
    <source>
        <dbReference type="PROSITE" id="PS50977"/>
    </source>
</evidence>
<feature type="domain" description="HTH tetR-type" evidence="5">
    <location>
        <begin position="1"/>
        <end position="59"/>
    </location>
</feature>
<feature type="DNA-binding region" description="H-T-H motif" evidence="4">
    <location>
        <begin position="22"/>
        <end position="41"/>
    </location>
</feature>
<sequence>MHVAILEAVRELLVVSSYAELSMDAVAARAQVGKKTLYRRWASKAPLVVEAVLDAYGRGGSFAVPDTGDLRADLRQWLVEHGEFVAEPSNAKLIRALVAAAAAGSGDSDALYEQLSVPQRRGLVDRVRLAVDRGAVRADIDPDVVANALMGTLLLQVMSSAAPADTSARYVALVDALLDGMV</sequence>
<evidence type="ECO:0000313" key="6">
    <source>
        <dbReference type="EMBL" id="BBY65564.1"/>
    </source>
</evidence>
<evidence type="ECO:0000256" key="1">
    <source>
        <dbReference type="ARBA" id="ARBA00023015"/>
    </source>
</evidence>
<dbReference type="EMBL" id="AP022596">
    <property type="protein sequence ID" value="BBY65564.1"/>
    <property type="molecule type" value="Genomic_DNA"/>
</dbReference>
<accession>A0A7I7T8G7</accession>
<dbReference type="Proteomes" id="UP000467148">
    <property type="component" value="Chromosome"/>
</dbReference>
<keyword evidence="2 4" id="KW-0238">DNA-binding</keyword>
<dbReference type="Pfam" id="PF16859">
    <property type="entry name" value="TetR_C_11"/>
    <property type="match status" value="1"/>
</dbReference>
<dbReference type="InterPro" id="IPR011075">
    <property type="entry name" value="TetR_C"/>
</dbReference>
<dbReference type="AlphaFoldDB" id="A0A7I7T8G7"/>